<protein>
    <submittedName>
        <fullName evidence="1">Uncharacterized protein</fullName>
    </submittedName>
</protein>
<evidence type="ECO:0000313" key="2">
    <source>
        <dbReference type="Proteomes" id="UP000198221"/>
    </source>
</evidence>
<accession>A0A1C5GZV2</accession>
<dbReference type="EMBL" id="LT607754">
    <property type="protein sequence ID" value="SCG39315.1"/>
    <property type="molecule type" value="Genomic_DNA"/>
</dbReference>
<dbReference type="AlphaFoldDB" id="A0A1C5GZV2"/>
<organism evidence="1 2">
    <name type="scientific">Micromonospora inositola</name>
    <dbReference type="NCBI Taxonomy" id="47865"/>
    <lineage>
        <taxon>Bacteria</taxon>
        <taxon>Bacillati</taxon>
        <taxon>Actinomycetota</taxon>
        <taxon>Actinomycetes</taxon>
        <taxon>Micromonosporales</taxon>
        <taxon>Micromonosporaceae</taxon>
        <taxon>Micromonospora</taxon>
    </lineage>
</organism>
<dbReference type="PROSITE" id="PS51257">
    <property type="entry name" value="PROKAR_LIPOPROTEIN"/>
    <property type="match status" value="1"/>
</dbReference>
<dbReference type="Proteomes" id="UP000198221">
    <property type="component" value="Chromosome I"/>
</dbReference>
<name>A0A1C5GZV2_9ACTN</name>
<proteinExistence type="predicted"/>
<evidence type="ECO:0000313" key="1">
    <source>
        <dbReference type="EMBL" id="SCG39315.1"/>
    </source>
</evidence>
<keyword evidence="2" id="KW-1185">Reference proteome</keyword>
<gene>
    <name evidence="1" type="ORF">GA0070613_0630</name>
</gene>
<reference evidence="2" key="1">
    <citation type="submission" date="2016-06" db="EMBL/GenBank/DDBJ databases">
        <authorList>
            <person name="Varghese N."/>
            <person name="Submissions Spin"/>
        </authorList>
    </citation>
    <scope>NUCLEOTIDE SEQUENCE [LARGE SCALE GENOMIC DNA]</scope>
    <source>
        <strain evidence="2">DSM 43819</strain>
    </source>
</reference>
<sequence length="169" mass="17689">MGSPVHRWPAALALVLLLSGCGGGIERTAQLPAWQTPSPTAPAPLAAKEAKGRYLAIVAPYNTALEELQEAMKAGKPWRTVRTLARAVATTNAAHAEQLRTTAWPAKAQAPVAALLKENDLALPHWKLAGEATGAAALMREIRAAAAHDGGAQANKVRASLGLPVYKKP</sequence>